<feature type="region of interest" description="Disordered" evidence="1">
    <location>
        <begin position="242"/>
        <end position="287"/>
    </location>
</feature>
<keyword evidence="3" id="KW-1185">Reference proteome</keyword>
<organism evidence="2 3">
    <name type="scientific">Neonectria ditissima</name>
    <dbReference type="NCBI Taxonomy" id="78410"/>
    <lineage>
        <taxon>Eukaryota</taxon>
        <taxon>Fungi</taxon>
        <taxon>Dikarya</taxon>
        <taxon>Ascomycota</taxon>
        <taxon>Pezizomycotina</taxon>
        <taxon>Sordariomycetes</taxon>
        <taxon>Hypocreomycetidae</taxon>
        <taxon>Hypocreales</taxon>
        <taxon>Nectriaceae</taxon>
        <taxon>Neonectria</taxon>
    </lineage>
</organism>
<sequence>MANNVFYFYFAPTWDWPPEGPIRLGNVLTSIKKPEQPLHTAPLPAADQVFSSHKSEVEYSQKKLREGKFSILTTFLSVLGLGVDVGADWKKSNQEVYEFNRVETTQFIPKDDYIQTCIEAPAVRAHLEKSRYRKPVYIITGIKTVYGAKAKTQTSRAHGGSASVAVDGTVWSGGAVPVGVEPGIEGRKETTHDTSWKESSDFVFAFRVRKVHVSRKTHTVDRSDDYTKGALLDGKVQKPKESIPELLIASQDEPKPEDEGFGEEELTEGDAVVVCAVPKADDSEDEE</sequence>
<evidence type="ECO:0000313" key="3">
    <source>
        <dbReference type="Proteomes" id="UP000050424"/>
    </source>
</evidence>
<proteinExistence type="predicted"/>
<protein>
    <submittedName>
        <fullName evidence="2">Uncharacterized protein</fullName>
    </submittedName>
</protein>
<feature type="compositionally biased region" description="Acidic residues" evidence="1">
    <location>
        <begin position="259"/>
        <end position="268"/>
    </location>
</feature>
<evidence type="ECO:0000313" key="2">
    <source>
        <dbReference type="EMBL" id="KPM38865.1"/>
    </source>
</evidence>
<dbReference type="AlphaFoldDB" id="A0A0P7B9K1"/>
<dbReference type="OrthoDB" id="4500473at2759"/>
<accession>A0A0P7B9K1</accession>
<evidence type="ECO:0000256" key="1">
    <source>
        <dbReference type="SAM" id="MobiDB-lite"/>
    </source>
</evidence>
<reference evidence="2 3" key="1">
    <citation type="submission" date="2015-09" db="EMBL/GenBank/DDBJ databases">
        <title>Draft genome of a European isolate of the apple canker pathogen Neonectria ditissima.</title>
        <authorList>
            <person name="Gomez-Cortecero A."/>
            <person name="Harrison R.J."/>
            <person name="Armitage A.D."/>
        </authorList>
    </citation>
    <scope>NUCLEOTIDE SEQUENCE [LARGE SCALE GENOMIC DNA]</scope>
    <source>
        <strain evidence="2 3">R09/05</strain>
    </source>
</reference>
<dbReference type="Proteomes" id="UP000050424">
    <property type="component" value="Unassembled WGS sequence"/>
</dbReference>
<name>A0A0P7B9K1_9HYPO</name>
<comment type="caution">
    <text evidence="2">The sequence shown here is derived from an EMBL/GenBank/DDBJ whole genome shotgun (WGS) entry which is preliminary data.</text>
</comment>
<gene>
    <name evidence="2" type="ORF">AK830_g7709</name>
</gene>
<dbReference type="STRING" id="78410.A0A0P7B9K1"/>
<dbReference type="EMBL" id="LKCW01000122">
    <property type="protein sequence ID" value="KPM38865.1"/>
    <property type="molecule type" value="Genomic_DNA"/>
</dbReference>